<feature type="compositionally biased region" description="Acidic residues" evidence="1">
    <location>
        <begin position="77"/>
        <end position="86"/>
    </location>
</feature>
<reference evidence="3 4" key="1">
    <citation type="submission" date="2020-08" db="EMBL/GenBank/DDBJ databases">
        <title>Genomic Encyclopedia of Type Strains, Phase IV (KMG-IV): sequencing the most valuable type-strain genomes for metagenomic binning, comparative biology and taxonomic classification.</title>
        <authorList>
            <person name="Goeker M."/>
        </authorList>
    </citation>
    <scope>NUCLEOTIDE SEQUENCE [LARGE SCALE GENOMIC DNA]</scope>
    <source>
        <strain evidence="3 4">DSM 28101</strain>
    </source>
</reference>
<dbReference type="InterPro" id="IPR018392">
    <property type="entry name" value="LysM"/>
</dbReference>
<organism evidence="3 4">
    <name type="scientific">Martelella radicis</name>
    <dbReference type="NCBI Taxonomy" id="1397476"/>
    <lineage>
        <taxon>Bacteria</taxon>
        <taxon>Pseudomonadati</taxon>
        <taxon>Pseudomonadota</taxon>
        <taxon>Alphaproteobacteria</taxon>
        <taxon>Hyphomicrobiales</taxon>
        <taxon>Aurantimonadaceae</taxon>
        <taxon>Martelella</taxon>
    </lineage>
</organism>
<keyword evidence="4" id="KW-1185">Reference proteome</keyword>
<dbReference type="EMBL" id="JACIDZ010000001">
    <property type="protein sequence ID" value="MBB4120788.1"/>
    <property type="molecule type" value="Genomic_DNA"/>
</dbReference>
<dbReference type="PANTHER" id="PTHR34700">
    <property type="entry name" value="POTASSIUM BINDING PROTEIN KBP"/>
    <property type="match status" value="1"/>
</dbReference>
<dbReference type="InterPro" id="IPR052196">
    <property type="entry name" value="Bact_Kbp"/>
</dbReference>
<sequence>MNKNNTRVIIAAIILLLIAAGAYFALRDKNGEIAGEQQTTQDTQTETPQTEPPGPDMQEEAAAPQREPESGTATAEPESEAGDDEPVERQAAMLRIPTFDVLRVEPDGTAVIAGGAEPLGLLDVKEEESILASSDVTESGDFVAIVETPLSPGDHLIYLSVTMPDGRTVRSEQTATVSIPDGNNGELLALITEPGKASEIISAPQMQSTTSPGNTVVATRQDVDQQASNDGNAGRDDAMLSGDTSGDDETDTNLPAVNVETRGSQDEASGAVTAAQEPASDQTPIAVTVSIKAVEIEDDTLFVAGEGEIGATIRGYVDDALVAEGSVNIEGNFVLEARTEVSVGLHTIRVDMLNENNQVVARAVVPFDRPPGNQIAAISADPDGTSADQSDGTQTFLQPQLQGSDNAVIIRRGDNLWRISRRVYGRGVRYTTIYLANETQIVNPDLILPGQVFSLPVEPLPDSEAETIHRRLLEGMPVGPEYQLPPADR</sequence>
<gene>
    <name evidence="3" type="ORF">GGR30_000683</name>
</gene>
<comment type="caution">
    <text evidence="3">The sequence shown here is derived from an EMBL/GenBank/DDBJ whole genome shotgun (WGS) entry which is preliminary data.</text>
</comment>
<feature type="compositionally biased region" description="Low complexity" evidence="1">
    <location>
        <begin position="36"/>
        <end position="49"/>
    </location>
</feature>
<evidence type="ECO:0000313" key="3">
    <source>
        <dbReference type="EMBL" id="MBB4120788.1"/>
    </source>
</evidence>
<accession>A0A7W6KIY9</accession>
<evidence type="ECO:0000259" key="2">
    <source>
        <dbReference type="PROSITE" id="PS51782"/>
    </source>
</evidence>
<dbReference type="RefSeq" id="WP_183482536.1">
    <property type="nucleotide sequence ID" value="NZ_JACIDZ010000001.1"/>
</dbReference>
<dbReference type="PROSITE" id="PS51782">
    <property type="entry name" value="LYSM"/>
    <property type="match status" value="1"/>
</dbReference>
<evidence type="ECO:0000313" key="4">
    <source>
        <dbReference type="Proteomes" id="UP000530571"/>
    </source>
</evidence>
<dbReference type="Gene3D" id="3.10.350.10">
    <property type="entry name" value="LysM domain"/>
    <property type="match status" value="1"/>
</dbReference>
<name>A0A7W6KIY9_9HYPH</name>
<dbReference type="AlphaFoldDB" id="A0A7W6KIY9"/>
<protein>
    <submittedName>
        <fullName evidence="3">Nucleoid-associated protein YgaU</fullName>
    </submittedName>
</protein>
<proteinExistence type="predicted"/>
<evidence type="ECO:0000256" key="1">
    <source>
        <dbReference type="SAM" id="MobiDB-lite"/>
    </source>
</evidence>
<dbReference type="Proteomes" id="UP000530571">
    <property type="component" value="Unassembled WGS sequence"/>
</dbReference>
<feature type="domain" description="LysM" evidence="2">
    <location>
        <begin position="406"/>
        <end position="455"/>
    </location>
</feature>
<dbReference type="InterPro" id="IPR036779">
    <property type="entry name" value="LysM_dom_sf"/>
</dbReference>
<feature type="region of interest" description="Disordered" evidence="1">
    <location>
        <begin position="225"/>
        <end position="281"/>
    </location>
</feature>
<dbReference type="Pfam" id="PF01476">
    <property type="entry name" value="LysM"/>
    <property type="match status" value="1"/>
</dbReference>
<feature type="region of interest" description="Disordered" evidence="1">
    <location>
        <begin position="34"/>
        <end position="87"/>
    </location>
</feature>
<dbReference type="PANTHER" id="PTHR34700:SF4">
    <property type="entry name" value="PHAGE-LIKE ELEMENT PBSX PROTEIN XKDP"/>
    <property type="match status" value="1"/>
</dbReference>
<dbReference type="CDD" id="cd00118">
    <property type="entry name" value="LysM"/>
    <property type="match status" value="1"/>
</dbReference>